<dbReference type="EMBL" id="FNUV01000005">
    <property type="protein sequence ID" value="SEF93382.1"/>
    <property type="molecule type" value="Genomic_DNA"/>
</dbReference>
<proteinExistence type="predicted"/>
<dbReference type="InterPro" id="IPR010093">
    <property type="entry name" value="SinI_DNA-bd"/>
</dbReference>
<dbReference type="Pfam" id="PF12728">
    <property type="entry name" value="HTH_17"/>
    <property type="match status" value="1"/>
</dbReference>
<dbReference type="GO" id="GO:0003677">
    <property type="term" value="F:DNA binding"/>
    <property type="evidence" value="ECO:0007669"/>
    <property type="project" value="InterPro"/>
</dbReference>
<accession>A0A1H5W1K5</accession>
<gene>
    <name evidence="2" type="ORF">SAMN05216354_2184</name>
</gene>
<dbReference type="NCBIfam" id="TIGR01764">
    <property type="entry name" value="excise"/>
    <property type="match status" value="1"/>
</dbReference>
<reference evidence="2 3" key="1">
    <citation type="submission" date="2016-10" db="EMBL/GenBank/DDBJ databases">
        <authorList>
            <person name="de Groot N.N."/>
        </authorList>
    </citation>
    <scope>NUCLEOTIDE SEQUENCE [LARGE SCALE GENOMIC DNA]</scope>
    <source>
        <strain evidence="2 3">AR32</strain>
    </source>
</reference>
<dbReference type="PANTHER" id="PTHR34585:SF22">
    <property type="entry name" value="HELIX-TURN-HELIX DOMAIN-CONTAINING PROTEIN"/>
    <property type="match status" value="1"/>
</dbReference>
<dbReference type="Proteomes" id="UP000236735">
    <property type="component" value="Unassembled WGS sequence"/>
</dbReference>
<sequence>MEIQKRCKYCGRSFIAHKMTTIYCSPSCNNKDYKRAIRQKQIADYCDAHPEDKEDTPKDVLHGKAFLTPREAAKLLGIGKSSVYRELASGLIKAVQMKGKTLIRRADIERLFDNPPAYQSHSEKKQEKREYYTFRQIMEKFKCSKKAIMTRVEKYNIPKVYQGRNCFFDRALVDVHFAQLIADIDLRDYYTIPQLEEKYKMSHAAVLSFVTRNKIPRITQGRTVYYSRAHVDTLKGERESIDPNYYTYAEVMEKYHFSKDQISYYVHNYEIDNHKQGRFTVINRKEFDRIIKERMETNSLEKEKERRAKLPKLNAIPEGYISVAQIAEKYGVTPKHVQAKTREAKTPKLVIKHLNYYNEAAIEQLFNRDPEKFEVPKDYITAQEIAKRFKVTVHHVHGRTREANIPKITVKHVNFYELKAVEVLFAKNEASEELQKNENAEWLSGTDVEEMLGITTCARRSFVSRHKIPSKKEHGIAYYLRSAIEDVNNTLAKYSDQYYTVEQICEKFNMDRDKVYGMLRYSNVRKVHEGRFALFLKEDIIKMIHERQFT</sequence>
<protein>
    <submittedName>
        <fullName evidence="2">DNA binding domain-containing protein, excisionase family</fullName>
    </submittedName>
</protein>
<dbReference type="InterPro" id="IPR041657">
    <property type="entry name" value="HTH_17"/>
</dbReference>
<name>A0A1H5W1K5_XYLRU</name>
<evidence type="ECO:0000259" key="1">
    <source>
        <dbReference type="Pfam" id="PF12728"/>
    </source>
</evidence>
<evidence type="ECO:0000313" key="2">
    <source>
        <dbReference type="EMBL" id="SEF93382.1"/>
    </source>
</evidence>
<organism evidence="2 3">
    <name type="scientific">Xylanibacter ruminicola</name>
    <name type="common">Prevotella ruminicola</name>
    <dbReference type="NCBI Taxonomy" id="839"/>
    <lineage>
        <taxon>Bacteria</taxon>
        <taxon>Pseudomonadati</taxon>
        <taxon>Bacteroidota</taxon>
        <taxon>Bacteroidia</taxon>
        <taxon>Bacteroidales</taxon>
        <taxon>Prevotellaceae</taxon>
        <taxon>Xylanibacter</taxon>
    </lineage>
</organism>
<dbReference type="AlphaFoldDB" id="A0A1H5W1K5"/>
<evidence type="ECO:0000313" key="3">
    <source>
        <dbReference type="Proteomes" id="UP000236735"/>
    </source>
</evidence>
<dbReference type="PANTHER" id="PTHR34585">
    <property type="match status" value="1"/>
</dbReference>
<feature type="domain" description="Helix-turn-helix" evidence="1">
    <location>
        <begin position="66"/>
        <end position="112"/>
    </location>
</feature>
<dbReference type="RefSeq" id="WP_181020815.1">
    <property type="nucleotide sequence ID" value="NZ_FNUV01000005.1"/>
</dbReference>